<reference evidence="7 8" key="1">
    <citation type="submission" date="2017-06" db="EMBL/GenBank/DDBJ databases">
        <title>Novel microbial phyla capable of carbon fixation and sulfur reduction in deep-sea sediments.</title>
        <authorList>
            <person name="Huang J."/>
            <person name="Baker B."/>
            <person name="Wang Y."/>
        </authorList>
    </citation>
    <scope>NUCLEOTIDE SEQUENCE [LARGE SCALE GENOMIC DNA]</scope>
    <source>
        <strain evidence="7">B3_LCP</strain>
    </source>
</reference>
<dbReference type="Proteomes" id="UP000319619">
    <property type="component" value="Unassembled WGS sequence"/>
</dbReference>
<evidence type="ECO:0000256" key="4">
    <source>
        <dbReference type="ARBA" id="ARBA00022989"/>
    </source>
</evidence>
<evidence type="ECO:0000256" key="5">
    <source>
        <dbReference type="ARBA" id="ARBA00023136"/>
    </source>
</evidence>
<dbReference type="GO" id="GO:0043190">
    <property type="term" value="C:ATP-binding cassette (ABC) transporter complex"/>
    <property type="evidence" value="ECO:0007669"/>
    <property type="project" value="InterPro"/>
</dbReference>
<feature type="transmembrane region" description="Helical" evidence="6">
    <location>
        <begin position="12"/>
        <end position="37"/>
    </location>
</feature>
<keyword evidence="2" id="KW-1003">Cell membrane</keyword>
<evidence type="ECO:0000256" key="3">
    <source>
        <dbReference type="ARBA" id="ARBA00022692"/>
    </source>
</evidence>
<dbReference type="GO" id="GO:0015920">
    <property type="term" value="P:lipopolysaccharide transport"/>
    <property type="evidence" value="ECO:0007669"/>
    <property type="project" value="TreeGrafter"/>
</dbReference>
<dbReference type="PANTHER" id="PTHR33529:SF2">
    <property type="entry name" value="LIPOPOLYSACCHARIDE EXPORT SYSTEM PERMEASE PROTEIN LPTG"/>
    <property type="match status" value="1"/>
</dbReference>
<dbReference type="AlphaFoldDB" id="A0A532V2E9"/>
<evidence type="ECO:0000313" key="7">
    <source>
        <dbReference type="EMBL" id="TKJ41167.1"/>
    </source>
</evidence>
<organism evidence="7 8">
    <name type="scientific">candidate division LCP-89 bacterium B3_LCP</name>
    <dbReference type="NCBI Taxonomy" id="2012998"/>
    <lineage>
        <taxon>Bacteria</taxon>
        <taxon>Pseudomonadati</taxon>
        <taxon>Bacteria division LCP-89</taxon>
    </lineage>
</organism>
<dbReference type="InterPro" id="IPR005495">
    <property type="entry name" value="LptG/LptF_permease"/>
</dbReference>
<dbReference type="GO" id="GO:0055085">
    <property type="term" value="P:transmembrane transport"/>
    <property type="evidence" value="ECO:0007669"/>
    <property type="project" value="InterPro"/>
</dbReference>
<evidence type="ECO:0000256" key="6">
    <source>
        <dbReference type="SAM" id="Phobius"/>
    </source>
</evidence>
<evidence type="ECO:0000256" key="1">
    <source>
        <dbReference type="ARBA" id="ARBA00004651"/>
    </source>
</evidence>
<dbReference type="NCBIfam" id="TIGR04408">
    <property type="entry name" value="LptG_lptG"/>
    <property type="match status" value="1"/>
</dbReference>
<protein>
    <submittedName>
        <fullName evidence="7">LPS export ABC transporter permease LptG</fullName>
    </submittedName>
</protein>
<feature type="transmembrane region" description="Helical" evidence="6">
    <location>
        <begin position="57"/>
        <end position="82"/>
    </location>
</feature>
<dbReference type="PANTHER" id="PTHR33529">
    <property type="entry name" value="SLR0882 PROTEIN-RELATED"/>
    <property type="match status" value="1"/>
</dbReference>
<gene>
    <name evidence="7" type="primary">lptG</name>
    <name evidence="7" type="ORF">CEE37_05735</name>
</gene>
<keyword evidence="4 6" id="KW-1133">Transmembrane helix</keyword>
<comment type="caution">
    <text evidence="7">The sequence shown here is derived from an EMBL/GenBank/DDBJ whole genome shotgun (WGS) entry which is preliminary data.</text>
</comment>
<sequence>MNLPLKIFDRYVIGIFIRQLLFAVLAAVLIFIVVDLIEHLDKFIDKKVPLEVVVQYYGYFLPYIIYLVLPVGVLLAALFTIGGLSRTHELTAMKASGISLHRILLHLLVLGILLTGWRFVFGETVVPYSNKQNKDIYRYHVKGVSPRKAGRRGDIYLRNHPDQLVHIKHFDSQSGQIFNLDWQSFAGEVMQKRITAKKAFWKDSAWVLEGGRRWTFTADSTYLDKFALQPYYDLGFIPEDLTKVQTNPEEMGYWQLQKFVDRLKSMGGDPLKWEVELACKAAMPWTCAIVLLLGVPIAAHYRRSGLSISFGIGLFISFVYFALQQIGRVLGFNGTVSPVVAAWLGNAVFVLIGLYLYWRVEK</sequence>
<evidence type="ECO:0000256" key="2">
    <source>
        <dbReference type="ARBA" id="ARBA00022475"/>
    </source>
</evidence>
<feature type="transmembrane region" description="Helical" evidence="6">
    <location>
        <begin position="282"/>
        <end position="299"/>
    </location>
</feature>
<feature type="transmembrane region" description="Helical" evidence="6">
    <location>
        <begin position="306"/>
        <end position="323"/>
    </location>
</feature>
<evidence type="ECO:0000313" key="8">
    <source>
        <dbReference type="Proteomes" id="UP000319619"/>
    </source>
</evidence>
<keyword evidence="3 6" id="KW-0812">Transmembrane</keyword>
<feature type="transmembrane region" description="Helical" evidence="6">
    <location>
        <begin position="103"/>
        <end position="121"/>
    </location>
</feature>
<feature type="transmembrane region" description="Helical" evidence="6">
    <location>
        <begin position="335"/>
        <end position="358"/>
    </location>
</feature>
<keyword evidence="5 6" id="KW-0472">Membrane</keyword>
<name>A0A532V2E9_UNCL8</name>
<dbReference type="EMBL" id="NJBN01000003">
    <property type="protein sequence ID" value="TKJ41167.1"/>
    <property type="molecule type" value="Genomic_DNA"/>
</dbReference>
<accession>A0A532V2E9</accession>
<dbReference type="InterPro" id="IPR030923">
    <property type="entry name" value="LptG"/>
</dbReference>
<comment type="subcellular location">
    <subcellularLocation>
        <location evidence="1">Cell membrane</location>
        <topology evidence="1">Multi-pass membrane protein</topology>
    </subcellularLocation>
</comment>
<dbReference type="Pfam" id="PF03739">
    <property type="entry name" value="LptF_LptG"/>
    <property type="match status" value="1"/>
</dbReference>
<proteinExistence type="predicted"/>